<evidence type="ECO:0000313" key="2">
    <source>
        <dbReference type="Proteomes" id="UP001311915"/>
    </source>
</evidence>
<dbReference type="Proteomes" id="UP001311915">
    <property type="component" value="Unassembled WGS sequence"/>
</dbReference>
<sequence>MSTLFDFVSLQSWDHLFEVPAPYLHEPEVCDFYYKMDLLSDGEGVRKTVKRVKISLNEEILGIILGVCLPKKFLKGEYKLMFEFINKVLVPRIEMRIVASAADLFLMEKLDELEAINLPAIILEHMHRVMTWKTAKHGIPYGYLLNHMFKHFEVPLER</sequence>
<evidence type="ECO:0000313" key="1">
    <source>
        <dbReference type="EMBL" id="KAK4737100.1"/>
    </source>
</evidence>
<gene>
    <name evidence="1" type="ORF">R3W88_000797</name>
</gene>
<keyword evidence="2" id="KW-1185">Reference proteome</keyword>
<reference evidence="1 2" key="1">
    <citation type="submission" date="2023-10" db="EMBL/GenBank/DDBJ databases">
        <title>Genome-Wide Identification Analysis in wild type Solanum Pinnatisectum Reveals Some Genes Defensing Phytophthora Infestans.</title>
        <authorList>
            <person name="Sun C."/>
        </authorList>
    </citation>
    <scope>NUCLEOTIDE SEQUENCE [LARGE SCALE GENOMIC DNA]</scope>
    <source>
        <strain evidence="1">LQN</strain>
        <tissue evidence="1">Leaf</tissue>
    </source>
</reference>
<dbReference type="EMBL" id="JAWPEI010000001">
    <property type="protein sequence ID" value="KAK4737100.1"/>
    <property type="molecule type" value="Genomic_DNA"/>
</dbReference>
<proteinExistence type="predicted"/>
<accession>A0AAV9MJA5</accession>
<name>A0AAV9MJA5_9SOLN</name>
<protein>
    <submittedName>
        <fullName evidence="1">Uncharacterized protein</fullName>
    </submittedName>
</protein>
<dbReference type="AlphaFoldDB" id="A0AAV9MJA5"/>
<organism evidence="1 2">
    <name type="scientific">Solanum pinnatisectum</name>
    <name type="common">tansyleaf nightshade</name>
    <dbReference type="NCBI Taxonomy" id="50273"/>
    <lineage>
        <taxon>Eukaryota</taxon>
        <taxon>Viridiplantae</taxon>
        <taxon>Streptophyta</taxon>
        <taxon>Embryophyta</taxon>
        <taxon>Tracheophyta</taxon>
        <taxon>Spermatophyta</taxon>
        <taxon>Magnoliopsida</taxon>
        <taxon>eudicotyledons</taxon>
        <taxon>Gunneridae</taxon>
        <taxon>Pentapetalae</taxon>
        <taxon>asterids</taxon>
        <taxon>lamiids</taxon>
        <taxon>Solanales</taxon>
        <taxon>Solanaceae</taxon>
        <taxon>Solanoideae</taxon>
        <taxon>Solaneae</taxon>
        <taxon>Solanum</taxon>
    </lineage>
</organism>
<comment type="caution">
    <text evidence="1">The sequence shown here is derived from an EMBL/GenBank/DDBJ whole genome shotgun (WGS) entry which is preliminary data.</text>
</comment>